<dbReference type="InterPro" id="IPR050570">
    <property type="entry name" value="Cell_wall_metabolism_enzyme"/>
</dbReference>
<dbReference type="SUPFAM" id="SSF51261">
    <property type="entry name" value="Duplicated hybrid motif"/>
    <property type="match status" value="1"/>
</dbReference>
<dbReference type="CDD" id="cd12797">
    <property type="entry name" value="M23_peptidase"/>
    <property type="match status" value="1"/>
</dbReference>
<dbReference type="InterPro" id="IPR016047">
    <property type="entry name" value="M23ase_b-sheet_dom"/>
</dbReference>
<dbReference type="EMBL" id="CP118615">
    <property type="protein sequence ID" value="WDZ83212.1"/>
    <property type="molecule type" value="Genomic_DNA"/>
</dbReference>
<feature type="domain" description="M23ase beta-sheet core" evidence="1">
    <location>
        <begin position="121"/>
        <end position="190"/>
    </location>
</feature>
<protein>
    <submittedName>
        <fullName evidence="2">M23 family metallopeptidase</fullName>
    </submittedName>
</protein>
<dbReference type="InterPro" id="IPR011055">
    <property type="entry name" value="Dup_hybrid_motif"/>
</dbReference>
<gene>
    <name evidence="2" type="ORF">PVK37_22505</name>
</gene>
<evidence type="ECO:0000259" key="1">
    <source>
        <dbReference type="Pfam" id="PF01551"/>
    </source>
</evidence>
<organism evidence="2 3">
    <name type="scientific">Micromonospora cathayae</name>
    <dbReference type="NCBI Taxonomy" id="3028804"/>
    <lineage>
        <taxon>Bacteria</taxon>
        <taxon>Bacillati</taxon>
        <taxon>Actinomycetota</taxon>
        <taxon>Actinomycetes</taxon>
        <taxon>Micromonosporales</taxon>
        <taxon>Micromonosporaceae</taxon>
        <taxon>Micromonospora</taxon>
    </lineage>
</organism>
<reference evidence="2 3" key="1">
    <citation type="submission" date="2023-02" db="EMBL/GenBank/DDBJ databases">
        <authorList>
            <person name="Mo P."/>
        </authorList>
    </citation>
    <scope>NUCLEOTIDE SEQUENCE [LARGE SCALE GENOMIC DNA]</scope>
    <source>
        <strain evidence="2 3">HUAS 3</strain>
    </source>
</reference>
<dbReference type="Pfam" id="PF01551">
    <property type="entry name" value="Peptidase_M23"/>
    <property type="match status" value="1"/>
</dbReference>
<keyword evidence="3" id="KW-1185">Reference proteome</keyword>
<sequence>MTGRVGVPSVSPAPVVLRLPFHGTWIVRNSPARRVPSHGTTAFGASHAIDFVAVHGGRTASVRDWRSVLAVEPVDRFFAFDRPIVAPAAGRVVSVWDGEPDHVARRSPLARLPYALTQVSRARQGAPGLAGNHVVVELAGGGPYLVLAHLRRGTVAVRPGEQVVAGQPLGRCGNSGNSTQPHLHLQLMDDVDPFRAAGVPLAFRDYRVHRRGGTGRLVPIGVPDDGDVVASVTVPD</sequence>
<dbReference type="PANTHER" id="PTHR21666:SF270">
    <property type="entry name" value="MUREIN HYDROLASE ACTIVATOR ENVC"/>
    <property type="match status" value="1"/>
</dbReference>
<dbReference type="PANTHER" id="PTHR21666">
    <property type="entry name" value="PEPTIDASE-RELATED"/>
    <property type="match status" value="1"/>
</dbReference>
<dbReference type="RefSeq" id="WP_275029644.1">
    <property type="nucleotide sequence ID" value="NZ_CP118615.1"/>
</dbReference>
<proteinExistence type="predicted"/>
<evidence type="ECO:0000313" key="3">
    <source>
        <dbReference type="Proteomes" id="UP001219605"/>
    </source>
</evidence>
<name>A0ABY7ZJP1_9ACTN</name>
<accession>A0ABY7ZJP1</accession>
<dbReference type="Gene3D" id="2.70.70.10">
    <property type="entry name" value="Glucose Permease (Domain IIA)"/>
    <property type="match status" value="1"/>
</dbReference>
<dbReference type="Proteomes" id="UP001219605">
    <property type="component" value="Chromosome"/>
</dbReference>
<evidence type="ECO:0000313" key="2">
    <source>
        <dbReference type="EMBL" id="WDZ83212.1"/>
    </source>
</evidence>